<dbReference type="PROSITE" id="PS00108">
    <property type="entry name" value="PROTEIN_KINASE_ST"/>
    <property type="match status" value="1"/>
</dbReference>
<keyword evidence="6" id="KW-0812">Transmembrane</keyword>
<dbReference type="InterPro" id="IPR023393">
    <property type="entry name" value="START-like_dom_sf"/>
</dbReference>
<evidence type="ECO:0000256" key="6">
    <source>
        <dbReference type="SAM" id="Phobius"/>
    </source>
</evidence>
<keyword evidence="9" id="KW-1185">Reference proteome</keyword>
<dbReference type="InterPro" id="IPR001245">
    <property type="entry name" value="Ser-Thr/Tyr_kinase_cat_dom"/>
</dbReference>
<feature type="transmembrane region" description="Helical" evidence="6">
    <location>
        <begin position="240"/>
        <end position="263"/>
    </location>
</feature>
<name>A0ABQ6MJ30_9STRA</name>
<dbReference type="InterPro" id="IPR051681">
    <property type="entry name" value="Ser/Thr_Kinases-Pseudokinases"/>
</dbReference>
<keyword evidence="2 4" id="KW-0547">Nucleotide-binding</keyword>
<dbReference type="InterPro" id="IPR017441">
    <property type="entry name" value="Protein_kinase_ATP_BS"/>
</dbReference>
<keyword evidence="1" id="KW-0808">Transferase</keyword>
<organism evidence="8 9">
    <name type="scientific">Tetraparma gracilis</name>
    <dbReference type="NCBI Taxonomy" id="2962635"/>
    <lineage>
        <taxon>Eukaryota</taxon>
        <taxon>Sar</taxon>
        <taxon>Stramenopiles</taxon>
        <taxon>Ochrophyta</taxon>
        <taxon>Bolidophyceae</taxon>
        <taxon>Parmales</taxon>
        <taxon>Triparmaceae</taxon>
        <taxon>Tetraparma</taxon>
    </lineage>
</organism>
<keyword evidence="1" id="KW-0418">Kinase</keyword>
<keyword evidence="3 4" id="KW-0067">ATP-binding</keyword>
<evidence type="ECO:0000313" key="9">
    <source>
        <dbReference type="Proteomes" id="UP001165060"/>
    </source>
</evidence>
<gene>
    <name evidence="8" type="ORF">TeGR_g12503</name>
</gene>
<keyword evidence="1" id="KW-0723">Serine/threonine-protein kinase</keyword>
<feature type="compositionally biased region" description="Basic and acidic residues" evidence="5">
    <location>
        <begin position="1245"/>
        <end position="1256"/>
    </location>
</feature>
<dbReference type="Proteomes" id="UP001165060">
    <property type="component" value="Unassembled WGS sequence"/>
</dbReference>
<feature type="domain" description="Protein kinase" evidence="7">
    <location>
        <begin position="764"/>
        <end position="1172"/>
    </location>
</feature>
<feature type="region of interest" description="Disordered" evidence="5">
    <location>
        <begin position="1245"/>
        <end position="1273"/>
    </location>
</feature>
<dbReference type="SUPFAM" id="SSF55961">
    <property type="entry name" value="Bet v1-like"/>
    <property type="match status" value="2"/>
</dbReference>
<evidence type="ECO:0000256" key="4">
    <source>
        <dbReference type="PROSITE-ProRule" id="PRU10141"/>
    </source>
</evidence>
<keyword evidence="6" id="KW-1133">Transmembrane helix</keyword>
<feature type="non-terminal residue" evidence="8">
    <location>
        <position position="1273"/>
    </location>
</feature>
<evidence type="ECO:0000256" key="5">
    <source>
        <dbReference type="SAM" id="MobiDB-lite"/>
    </source>
</evidence>
<dbReference type="SMART" id="SM00220">
    <property type="entry name" value="S_TKc"/>
    <property type="match status" value="1"/>
</dbReference>
<dbReference type="Gene3D" id="1.10.510.10">
    <property type="entry name" value="Transferase(Phosphotransferase) domain 1"/>
    <property type="match status" value="2"/>
</dbReference>
<dbReference type="EMBL" id="BRYB01002915">
    <property type="protein sequence ID" value="GMI27486.1"/>
    <property type="molecule type" value="Genomic_DNA"/>
</dbReference>
<dbReference type="InterPro" id="IPR008271">
    <property type="entry name" value="Ser/Thr_kinase_AS"/>
</dbReference>
<evidence type="ECO:0000256" key="1">
    <source>
        <dbReference type="ARBA" id="ARBA00022527"/>
    </source>
</evidence>
<dbReference type="SUPFAM" id="SSF56112">
    <property type="entry name" value="Protein kinase-like (PK-like)"/>
    <property type="match status" value="1"/>
</dbReference>
<dbReference type="Pfam" id="PF07714">
    <property type="entry name" value="PK_Tyr_Ser-Thr"/>
    <property type="match status" value="1"/>
</dbReference>
<evidence type="ECO:0000313" key="8">
    <source>
        <dbReference type="EMBL" id="GMI27486.1"/>
    </source>
</evidence>
<comment type="caution">
    <text evidence="8">The sequence shown here is derived from an EMBL/GenBank/DDBJ whole genome shotgun (WGS) entry which is preliminary data.</text>
</comment>
<feature type="compositionally biased region" description="Gly residues" evidence="5">
    <location>
        <begin position="1260"/>
        <end position="1273"/>
    </location>
</feature>
<sequence>MTLSGCSGTYASSFINGGVFEPAPNAVCPSSVIGTPWYNAEKELLVYFTEALSNPGQWLVTMDTCGSTSGVMTYGPTGSSEFPFLATATNSASWICNDGTAFVPGQVSALCTNYKLYLYHTNTQTEVAGSPIGFDVFPGAPSASFSTHNINYDYFESRKTRSVEMELRVDPLDRFTNPLPSAAGYAVSIDGSDPISILAPSFSFTYTVPQRYSGELQLNFTLDGTPIANSPITVAVSPDWTFVYVGAVLAVLLIAAIITFSVYRRFKSQKFTAMGADLKDVRASQRRLQVVKQDLIAEKDALVEEVLRKKHSEEELKVMVDALQSVSKERQDELREVMIESKDIKVEKLLGKGGFGVVNLATYRGSKVAVKQLLTVTDENVTRFRHECFLMKNLAHPHVVKLVGVVWDSEMFACALEFVENGSVENWLRRTAGGKRYIPPVEMVIGKNNKKKKKKESLSEVIYKGYNYNRKYDESEHTDQDKAMLAEGKELVSSWWGECSALASTAPQRGGSKQASLQDTGWRRIAKEDGSPLDLSVAGCSKYDSASRTGRAVSRAVVAATPAQVASYALDQRTSVTDKKDLVDFTYTTALELVQIPVGVPTLSDREVLYRTTVKLEDDGSFTFCGYSIEDERRQVKKGHVRTDTFFCQIMRPLPGSKGKKTEVLRLNRIDPKFPKGLGFINKIASSNSLAYNAQPLIDLKRSVETIIRDYNRPDLAEATFRGFDLDSYDPSEITEADNVKLHEADKLLNDWWMSRYNPKMNWKETLKEDGEKLDHDVHGWMKYDSGKGMAFAHAYVNATPAQTMGYVCDDRSQANLEAETLEGTYTTSLIFMKHPSPIPSISDRESLYRSVTAKEDGDDDGFINVCYTVEDARRPVGKGSVRMSTFFACVVREAPGSDGRRSEVWRLTTFSANFGVGLGVLNSLVAAEASKMIAAPLVGLKWNVERLLDGYKPPLVEYVPGETEITWKGHLWKMALEAALGVQYLHQHRYWSDGGTRHNGATNEMEEEEAGWKESVIHRDLKPDNMLLTRDWLLKLTDFGEARAENLGATMTSVGTPIYISPEVMRADHYDTRCDSWSYGLCLVAMIRADRTLQEFFYQCLRRHKRKRTTKGLGMGQMTKYYYQDGWRPLLPLSFVKTYPKLHALIQECWKPKAKHRPAFDEIVSRLQNEIGDEIKRREEPVITLMSVEPDSVYQERIGKDEEIPDSDGEEETGRRGGGVSRELHQALMDELQKVKADAAEREKLHEKAMAELRRKMGGKGGRGGGAAAEAE</sequence>
<dbReference type="PROSITE" id="PS00107">
    <property type="entry name" value="PROTEIN_KINASE_ATP"/>
    <property type="match status" value="1"/>
</dbReference>
<dbReference type="InterPro" id="IPR000719">
    <property type="entry name" value="Prot_kinase_dom"/>
</dbReference>
<feature type="region of interest" description="Disordered" evidence="5">
    <location>
        <begin position="1195"/>
        <end position="1223"/>
    </location>
</feature>
<dbReference type="PROSITE" id="PS50011">
    <property type="entry name" value="PROTEIN_KINASE_DOM"/>
    <property type="match status" value="2"/>
</dbReference>
<reference evidence="8 9" key="1">
    <citation type="journal article" date="2023" name="Commun. Biol.">
        <title>Genome analysis of Parmales, the sister group of diatoms, reveals the evolutionary specialization of diatoms from phago-mixotrophs to photoautotrophs.</title>
        <authorList>
            <person name="Ban H."/>
            <person name="Sato S."/>
            <person name="Yoshikawa S."/>
            <person name="Yamada K."/>
            <person name="Nakamura Y."/>
            <person name="Ichinomiya M."/>
            <person name="Sato N."/>
            <person name="Blanc-Mathieu R."/>
            <person name="Endo H."/>
            <person name="Kuwata A."/>
            <person name="Ogata H."/>
        </authorList>
    </citation>
    <scope>NUCLEOTIDE SEQUENCE [LARGE SCALE GENOMIC DNA]</scope>
</reference>
<protein>
    <recommendedName>
        <fullName evidence="7">Protein kinase domain-containing protein</fullName>
    </recommendedName>
</protein>
<accession>A0ABQ6MJ30</accession>
<evidence type="ECO:0000259" key="7">
    <source>
        <dbReference type="PROSITE" id="PS50011"/>
    </source>
</evidence>
<evidence type="ECO:0000256" key="3">
    <source>
        <dbReference type="ARBA" id="ARBA00022840"/>
    </source>
</evidence>
<proteinExistence type="predicted"/>
<dbReference type="Pfam" id="PF00069">
    <property type="entry name" value="Pkinase"/>
    <property type="match status" value="1"/>
</dbReference>
<dbReference type="PANTHER" id="PTHR44329">
    <property type="entry name" value="SERINE/THREONINE-PROTEIN KINASE TNNI3K-RELATED"/>
    <property type="match status" value="1"/>
</dbReference>
<dbReference type="InterPro" id="IPR011009">
    <property type="entry name" value="Kinase-like_dom_sf"/>
</dbReference>
<evidence type="ECO:0000256" key="2">
    <source>
        <dbReference type="ARBA" id="ARBA00022741"/>
    </source>
</evidence>
<dbReference type="Gene3D" id="3.30.530.20">
    <property type="match status" value="2"/>
</dbReference>
<keyword evidence="6" id="KW-0472">Membrane</keyword>
<feature type="domain" description="Protein kinase" evidence="7">
    <location>
        <begin position="344"/>
        <end position="674"/>
    </location>
</feature>
<feature type="binding site" evidence="4">
    <location>
        <position position="371"/>
    </location>
    <ligand>
        <name>ATP</name>
        <dbReference type="ChEBI" id="CHEBI:30616"/>
    </ligand>
</feature>